<dbReference type="OrthoDB" id="9769095at2"/>
<dbReference type="PANTHER" id="PTHR43356:SF2">
    <property type="entry name" value="PHOSPHATE ACETYLTRANSFERASE"/>
    <property type="match status" value="1"/>
</dbReference>
<dbReference type="HOGENOM" id="CLU_040984_0_0_3"/>
<organism evidence="2">
    <name type="scientific">Trichodesmium erythraeum (strain IMS101)</name>
    <dbReference type="NCBI Taxonomy" id="203124"/>
    <lineage>
        <taxon>Bacteria</taxon>
        <taxon>Bacillati</taxon>
        <taxon>Cyanobacteriota</taxon>
        <taxon>Cyanophyceae</taxon>
        <taxon>Oscillatoriophycideae</taxon>
        <taxon>Oscillatoriales</taxon>
        <taxon>Microcoleaceae</taxon>
        <taxon>Trichodesmium</taxon>
    </lineage>
</organism>
<name>Q110Z4_TRIEI</name>
<reference evidence="2" key="1">
    <citation type="submission" date="2006-06" db="EMBL/GenBank/DDBJ databases">
        <title>Complete sequence of Trichodesmium erythraeum IMS101.</title>
        <authorList>
            <consortium name="US DOE Joint Genome Institute"/>
            <person name="Copeland A."/>
            <person name="Lucas S."/>
            <person name="Lapidus A."/>
            <person name="Barry K."/>
            <person name="Detter J.C."/>
            <person name="Glavina del Rio T."/>
            <person name="Hammon N."/>
            <person name="Israni S."/>
            <person name="Dalin E."/>
            <person name="Tice H."/>
            <person name="Pitluck S."/>
            <person name="Kiss H."/>
            <person name="Munk A.C."/>
            <person name="Brettin T."/>
            <person name="Bruce D."/>
            <person name="Han C."/>
            <person name="Tapia R."/>
            <person name="Gilna P."/>
            <person name="Schmutz J."/>
            <person name="Larimer F."/>
            <person name="Land M."/>
            <person name="Hauser L."/>
            <person name="Kyrpides N."/>
            <person name="Kim E."/>
            <person name="Richardson P."/>
        </authorList>
    </citation>
    <scope>NUCLEOTIDE SEQUENCE [LARGE SCALE GENOMIC DNA]</scope>
    <source>
        <strain evidence="2">IMS101</strain>
    </source>
</reference>
<dbReference type="eggNOG" id="COG0857">
    <property type="taxonomic scope" value="Bacteria"/>
</dbReference>
<feature type="domain" description="DRTGG" evidence="1">
    <location>
        <begin position="215"/>
        <end position="321"/>
    </location>
</feature>
<dbReference type="AlphaFoldDB" id="Q110Z4"/>
<dbReference type="STRING" id="203124.Tery_2747"/>
<dbReference type="InterPro" id="IPR027417">
    <property type="entry name" value="P-loop_NTPase"/>
</dbReference>
<dbReference type="SUPFAM" id="SSF52540">
    <property type="entry name" value="P-loop containing nucleoside triphosphate hydrolases"/>
    <property type="match status" value="1"/>
</dbReference>
<dbReference type="Gene3D" id="3.40.1390.20">
    <property type="entry name" value="HprK N-terminal domain-like"/>
    <property type="match status" value="1"/>
</dbReference>
<dbReference type="PANTHER" id="PTHR43356">
    <property type="entry name" value="PHOSPHATE ACETYLTRANSFERASE"/>
    <property type="match status" value="1"/>
</dbReference>
<protein>
    <submittedName>
        <fullName evidence="2">DRTGG</fullName>
    </submittedName>
</protein>
<dbReference type="RefSeq" id="WP_011612291.1">
    <property type="nucleotide sequence ID" value="NC_008312.1"/>
</dbReference>
<dbReference type="InterPro" id="IPR028979">
    <property type="entry name" value="Ser_kin/Pase_Hpr-like_N_sf"/>
</dbReference>
<sequence>MPKSANYLLIGSTEAYSGKSTIAIGLAHKLQEQGIAIGYGKLLGNCLATRSISTDADVQFVTDTLKLSDNSIQPTLLMLNESIINKRLLAEEKTDYQKSLTQYLQVKGENLVILEGPSNLDEGSLFELSLPQVSEILNSAVILVTRPNSHSYIDSLLSAKQRLGNSLIGVIINDVPLPAQETVTTLVKPFLEARNIPVLGILPRSNLLRSVTVEELVKQLKAHVLCRSDRLDLMVESLTIGAMNVSSAIKYFRKATNMAVVTGGDRTDIQLAALETSTHCLILTGQLSPDELVLSRADDAEVPVLSVEYETLSTVEIINRAFGSVRLHEPVKVEFVKKLIAQHFDFERLLSHFQLGV</sequence>
<dbReference type="InterPro" id="IPR050500">
    <property type="entry name" value="Phos_Acetyltrans/Butyryltrans"/>
</dbReference>
<dbReference type="KEGG" id="ter:Tery_2747"/>
<evidence type="ECO:0000313" key="2">
    <source>
        <dbReference type="EMBL" id="ABG51930.1"/>
    </source>
</evidence>
<dbReference type="EMBL" id="CP000393">
    <property type="protein sequence ID" value="ABG51930.1"/>
    <property type="molecule type" value="Genomic_DNA"/>
</dbReference>
<gene>
    <name evidence="2" type="ordered locus">Tery_2747</name>
</gene>
<dbReference type="SUPFAM" id="SSF75138">
    <property type="entry name" value="HprK N-terminal domain-like"/>
    <property type="match status" value="1"/>
</dbReference>
<accession>Q110Z4</accession>
<evidence type="ECO:0000259" key="1">
    <source>
        <dbReference type="Pfam" id="PF07085"/>
    </source>
</evidence>
<dbReference type="InterPro" id="IPR010766">
    <property type="entry name" value="DRTGG"/>
</dbReference>
<dbReference type="Pfam" id="PF13500">
    <property type="entry name" value="AAA_26"/>
    <property type="match status" value="1"/>
</dbReference>
<proteinExistence type="predicted"/>
<dbReference type="Pfam" id="PF07085">
    <property type="entry name" value="DRTGG"/>
    <property type="match status" value="1"/>
</dbReference>